<evidence type="ECO:0000313" key="1">
    <source>
        <dbReference type="EMBL" id="EHC95316.1"/>
    </source>
</evidence>
<proteinExistence type="predicted"/>
<protein>
    <submittedName>
        <fullName evidence="1">Uncharacterized protein</fullName>
    </submittedName>
</protein>
<dbReference type="Proteomes" id="UP000003915">
    <property type="component" value="Unassembled WGS sequence"/>
</dbReference>
<sequence>MNSDSNGAVIMPPIIAKGTLVMINNASLTSTLQPAPWRFQR</sequence>
<organism evidence="1 2">
    <name type="scientific">Salmonella enterica subsp. enterica serovar Uganda str. R8-3404</name>
    <dbReference type="NCBI Taxonomy" id="913083"/>
    <lineage>
        <taxon>Bacteria</taxon>
        <taxon>Pseudomonadati</taxon>
        <taxon>Pseudomonadota</taxon>
        <taxon>Gammaproteobacteria</taxon>
        <taxon>Enterobacterales</taxon>
        <taxon>Enterobacteriaceae</taxon>
        <taxon>Salmonella</taxon>
    </lineage>
</organism>
<accession>A0A6C8H7E3</accession>
<dbReference type="AlphaFoldDB" id="A0A6C8H7E3"/>
<name>A0A6C8H7E3_SALET</name>
<comment type="caution">
    <text evidence="1">The sequence shown here is derived from an EMBL/GenBank/DDBJ whole genome shotgun (WGS) entry which is preliminary data.</text>
</comment>
<dbReference type="EMBL" id="AFCV01000214">
    <property type="protein sequence ID" value="EHC95316.1"/>
    <property type="molecule type" value="Genomic_DNA"/>
</dbReference>
<reference evidence="1 2" key="1">
    <citation type="journal article" date="2011" name="BMC Genomics">
        <title>Genome sequencing reveals diversification of virulence factor content and possible host adaptation in distinct subpopulations of Salmonella enterica.</title>
        <authorList>
            <person name="den Bakker H.C."/>
            <person name="Moreno Switt A.I."/>
            <person name="Govoni G."/>
            <person name="Cummings C.A."/>
            <person name="Ranieri M.L."/>
            <person name="Degoricija L."/>
            <person name="Hoelzer K."/>
            <person name="Rodriguez-Rivera L.D."/>
            <person name="Brown S."/>
            <person name="Bolchacova E."/>
            <person name="Furtado M.R."/>
            <person name="Wiedmann M."/>
        </authorList>
    </citation>
    <scope>NUCLEOTIDE SEQUENCE [LARGE SCALE GENOMIC DNA]</scope>
    <source>
        <strain evidence="1 2">R8-3404</strain>
    </source>
</reference>
<evidence type="ECO:0000313" key="2">
    <source>
        <dbReference type="Proteomes" id="UP000003915"/>
    </source>
</evidence>
<gene>
    <name evidence="1" type="ORF">LTSEUGA_0861</name>
</gene>